<accession>A0A4R7NZC3</accession>
<dbReference type="InterPro" id="IPR036282">
    <property type="entry name" value="Glutathione-S-Trfase_C_sf"/>
</dbReference>
<dbReference type="PANTHER" id="PTHR43986:SF1">
    <property type="entry name" value="ELONGATION FACTOR 1-GAMMA"/>
    <property type="match status" value="1"/>
</dbReference>
<dbReference type="GO" id="GO:0016740">
    <property type="term" value="F:transferase activity"/>
    <property type="evidence" value="ECO:0007669"/>
    <property type="project" value="UniProtKB-KW"/>
</dbReference>
<gene>
    <name evidence="2" type="ORF">DFR24_3735</name>
</gene>
<dbReference type="PANTHER" id="PTHR43986">
    <property type="entry name" value="ELONGATION FACTOR 1-GAMMA"/>
    <property type="match status" value="1"/>
</dbReference>
<dbReference type="Gene3D" id="3.40.30.10">
    <property type="entry name" value="Glutaredoxin"/>
    <property type="match status" value="1"/>
</dbReference>
<dbReference type="InterPro" id="IPR036249">
    <property type="entry name" value="Thioredoxin-like_sf"/>
</dbReference>
<dbReference type="EMBL" id="SOBT01000010">
    <property type="protein sequence ID" value="TDU26705.1"/>
    <property type="molecule type" value="Genomic_DNA"/>
</dbReference>
<keyword evidence="2" id="KW-0808">Transferase</keyword>
<protein>
    <submittedName>
        <fullName evidence="2">Glutathione S-transferase</fullName>
    </submittedName>
</protein>
<dbReference type="GO" id="GO:0005737">
    <property type="term" value="C:cytoplasm"/>
    <property type="evidence" value="ECO:0007669"/>
    <property type="project" value="TreeGrafter"/>
</dbReference>
<feature type="domain" description="GST N-terminal" evidence="1">
    <location>
        <begin position="19"/>
        <end position="136"/>
    </location>
</feature>
<sequence length="281" mass="31329">MPVHSRHHPRPPLADPAMSELRIFSYLPNPRIWKATIAARLCGVKVEVRGAPANELADWLWDFDAHPMTDQDKAAAADLAHGAKTGFTTQLFKTEEFLEAHPFGTVPAAFSPDGRVGIYESNSIMRTVARLGADNAPLYGDDAYSASRIDSYLDASLVFARDAQFYILALRAGSLPRDIYIRAKQAFESWMSGTERALMTTGDYIVADGLSLADICFVAEFALFHNERLHTDLLLANEFEPILNAAVAETWPRALDHFQRLCRHRAFAPDVEPFLKLLPNK</sequence>
<comment type="caution">
    <text evidence="2">The sequence shown here is derived from an EMBL/GenBank/DDBJ whole genome shotgun (WGS) entry which is preliminary data.</text>
</comment>
<evidence type="ECO:0000313" key="2">
    <source>
        <dbReference type="EMBL" id="TDU26705.1"/>
    </source>
</evidence>
<dbReference type="InterPro" id="IPR004045">
    <property type="entry name" value="Glutathione_S-Trfase_N"/>
</dbReference>
<dbReference type="SUPFAM" id="SSF47616">
    <property type="entry name" value="GST C-terminal domain-like"/>
    <property type="match status" value="1"/>
</dbReference>
<keyword evidence="3" id="KW-1185">Reference proteome</keyword>
<proteinExistence type="predicted"/>
<dbReference type="PROSITE" id="PS50404">
    <property type="entry name" value="GST_NTER"/>
    <property type="match status" value="1"/>
</dbReference>
<dbReference type="AlphaFoldDB" id="A0A4R7NZC3"/>
<evidence type="ECO:0000313" key="3">
    <source>
        <dbReference type="Proteomes" id="UP000295341"/>
    </source>
</evidence>
<reference evidence="2 3" key="1">
    <citation type="submission" date="2019-03" db="EMBL/GenBank/DDBJ databases">
        <title>Genomic Encyclopedia of Type Strains, Phase IV (KMG-IV): sequencing the most valuable type-strain genomes for metagenomic binning, comparative biology and taxonomic classification.</title>
        <authorList>
            <person name="Goeker M."/>
        </authorList>
    </citation>
    <scope>NUCLEOTIDE SEQUENCE [LARGE SCALE GENOMIC DNA]</scope>
    <source>
        <strain evidence="2 3">DSM 26377</strain>
    </source>
</reference>
<organism evidence="2 3">
    <name type="scientific">Panacagrimonas perspica</name>
    <dbReference type="NCBI Taxonomy" id="381431"/>
    <lineage>
        <taxon>Bacteria</taxon>
        <taxon>Pseudomonadati</taxon>
        <taxon>Pseudomonadota</taxon>
        <taxon>Gammaproteobacteria</taxon>
        <taxon>Nevskiales</taxon>
        <taxon>Nevskiaceae</taxon>
        <taxon>Panacagrimonas</taxon>
    </lineage>
</organism>
<dbReference type="Gene3D" id="1.20.1050.10">
    <property type="match status" value="1"/>
</dbReference>
<dbReference type="InterPro" id="IPR050802">
    <property type="entry name" value="EF-GSTs"/>
</dbReference>
<dbReference type="Proteomes" id="UP000295341">
    <property type="component" value="Unassembled WGS sequence"/>
</dbReference>
<dbReference type="SUPFAM" id="SSF52833">
    <property type="entry name" value="Thioredoxin-like"/>
    <property type="match status" value="1"/>
</dbReference>
<evidence type="ECO:0000259" key="1">
    <source>
        <dbReference type="PROSITE" id="PS50404"/>
    </source>
</evidence>
<name>A0A4R7NZC3_9GAMM</name>
<dbReference type="GO" id="GO:0006414">
    <property type="term" value="P:translational elongation"/>
    <property type="evidence" value="ECO:0007669"/>
    <property type="project" value="TreeGrafter"/>
</dbReference>